<reference evidence="1 2" key="1">
    <citation type="submission" date="2016-12" db="EMBL/GenBank/DDBJ databases">
        <title>The draft genome sequence of HSLHS2.</title>
        <authorList>
            <person name="Hu D."/>
            <person name="Wang L."/>
            <person name="Shao Z."/>
        </authorList>
    </citation>
    <scope>NUCLEOTIDE SEQUENCE [LARGE SCALE GENOMIC DNA]</scope>
    <source>
        <strain evidence="1">MCCC 1A06712</strain>
    </source>
</reference>
<proteinExistence type="predicted"/>
<keyword evidence="2" id="KW-1185">Reference proteome</keyword>
<dbReference type="EMBL" id="MSPP01000001">
    <property type="protein sequence ID" value="OUD10801.1"/>
    <property type="molecule type" value="Genomic_DNA"/>
</dbReference>
<name>A0A251X2K7_9RHOB</name>
<accession>A0A251X2K7</accession>
<dbReference type="Proteomes" id="UP000194664">
    <property type="component" value="Unassembled WGS sequence"/>
</dbReference>
<protein>
    <submittedName>
        <fullName evidence="1">Uncharacterized protein</fullName>
    </submittedName>
</protein>
<dbReference type="AlphaFoldDB" id="A0A251X2K7"/>
<evidence type="ECO:0000313" key="1">
    <source>
        <dbReference type="EMBL" id="OUD10801.1"/>
    </source>
</evidence>
<sequence>MFDILGMVAALNRPGLLVRTARYGLDDYRRDVHLPRLLATNAPVKKGDALLRLMDIERELNDQRVADHAEYSFARHIDILIAIMGETRLLRAGNAPRVH</sequence>
<organism evidence="1 2">
    <name type="scientific">Marivivens niveibacter</name>
    <dbReference type="NCBI Taxonomy" id="1930667"/>
    <lineage>
        <taxon>Bacteria</taxon>
        <taxon>Pseudomonadati</taxon>
        <taxon>Pseudomonadota</taxon>
        <taxon>Alphaproteobacteria</taxon>
        <taxon>Rhodobacterales</taxon>
        <taxon>Paracoccaceae</taxon>
        <taxon>Marivivens group</taxon>
        <taxon>Marivivens</taxon>
    </lineage>
</organism>
<dbReference type="OrthoDB" id="7875218at2"/>
<dbReference type="RefSeq" id="WP_086450447.1">
    <property type="nucleotide sequence ID" value="NZ_MSPP01000001.1"/>
</dbReference>
<evidence type="ECO:0000313" key="2">
    <source>
        <dbReference type="Proteomes" id="UP000194664"/>
    </source>
</evidence>
<dbReference type="Pfam" id="PF20083">
    <property type="entry name" value="DUF6477"/>
    <property type="match status" value="1"/>
</dbReference>
<dbReference type="InterPro" id="IPR045516">
    <property type="entry name" value="DUF6477"/>
</dbReference>
<comment type="caution">
    <text evidence="1">The sequence shown here is derived from an EMBL/GenBank/DDBJ whole genome shotgun (WGS) entry which is preliminary data.</text>
</comment>
<gene>
    <name evidence="1" type="ORF">BVC71_04785</name>
</gene>